<keyword evidence="6" id="KW-1185">Reference proteome</keyword>
<dbReference type="PANTHER" id="PTHR10545:SF29">
    <property type="entry name" value="GH14572P-RELATED"/>
    <property type="match status" value="1"/>
</dbReference>
<dbReference type="EMBL" id="JAHWDP010000004">
    <property type="protein sequence ID" value="MBW2938494.1"/>
    <property type="molecule type" value="Genomic_DNA"/>
</dbReference>
<protein>
    <submittedName>
        <fullName evidence="5">GNAT family N-acetyltransferase</fullName>
    </submittedName>
</protein>
<dbReference type="InterPro" id="IPR000182">
    <property type="entry name" value="GNAT_dom"/>
</dbReference>
<keyword evidence="3" id="KW-0012">Acyltransferase</keyword>
<comment type="caution">
    <text evidence="5">The sequence shown here is derived from an EMBL/GenBank/DDBJ whole genome shotgun (WGS) entry which is preliminary data.</text>
</comment>
<organism evidence="5 6">
    <name type="scientific">Halomarinibacterium sedimenti</name>
    <dbReference type="NCBI Taxonomy" id="2857106"/>
    <lineage>
        <taxon>Bacteria</taxon>
        <taxon>Pseudomonadati</taxon>
        <taxon>Bacteroidota</taxon>
        <taxon>Flavobacteriia</taxon>
        <taxon>Flavobacteriales</taxon>
        <taxon>Flavobacteriaceae</taxon>
        <taxon>Halomarinibacterium</taxon>
    </lineage>
</organism>
<dbReference type="Proteomes" id="UP001138686">
    <property type="component" value="Unassembled WGS sequence"/>
</dbReference>
<dbReference type="InterPro" id="IPR051016">
    <property type="entry name" value="Diverse_Substrate_AcTransf"/>
</dbReference>
<evidence type="ECO:0000256" key="2">
    <source>
        <dbReference type="ARBA" id="ARBA00022679"/>
    </source>
</evidence>
<gene>
    <name evidence="5" type="ORF">KXJ69_10270</name>
</gene>
<dbReference type="AlphaFoldDB" id="A0A9X1JVY6"/>
<dbReference type="Pfam" id="PF00583">
    <property type="entry name" value="Acetyltransf_1"/>
    <property type="match status" value="1"/>
</dbReference>
<evidence type="ECO:0000313" key="5">
    <source>
        <dbReference type="EMBL" id="MBW2938494.1"/>
    </source>
</evidence>
<evidence type="ECO:0000259" key="4">
    <source>
        <dbReference type="PROSITE" id="PS51186"/>
    </source>
</evidence>
<accession>A0A9X1JVY6</accession>
<dbReference type="RefSeq" id="WP_219053023.1">
    <property type="nucleotide sequence ID" value="NZ_JAHWDP010000004.1"/>
</dbReference>
<evidence type="ECO:0000313" key="6">
    <source>
        <dbReference type="Proteomes" id="UP001138686"/>
    </source>
</evidence>
<comment type="similarity">
    <text evidence="1">Belongs to the acetyltransferase family.</text>
</comment>
<dbReference type="CDD" id="cd04301">
    <property type="entry name" value="NAT_SF"/>
    <property type="match status" value="1"/>
</dbReference>
<dbReference type="GO" id="GO:0008080">
    <property type="term" value="F:N-acetyltransferase activity"/>
    <property type="evidence" value="ECO:0007669"/>
    <property type="project" value="UniProtKB-ARBA"/>
</dbReference>
<feature type="domain" description="N-acetyltransferase" evidence="4">
    <location>
        <begin position="1"/>
        <end position="156"/>
    </location>
</feature>
<reference evidence="5" key="1">
    <citation type="submission" date="2021-07" db="EMBL/GenBank/DDBJ databases">
        <title>Aureisphaera sp. CAU 1614 isolated from sea sediment.</title>
        <authorList>
            <person name="Kim W."/>
        </authorList>
    </citation>
    <scope>NUCLEOTIDE SEQUENCE</scope>
    <source>
        <strain evidence="5">CAU 1614</strain>
    </source>
</reference>
<keyword evidence="2" id="KW-0808">Transferase</keyword>
<dbReference type="PROSITE" id="PS51186">
    <property type="entry name" value="GNAT"/>
    <property type="match status" value="1"/>
</dbReference>
<evidence type="ECO:0000256" key="1">
    <source>
        <dbReference type="ARBA" id="ARBA00008694"/>
    </source>
</evidence>
<sequence>MIVRPSRKEDMPQVLELIKELAVFEKEPDAVQVSVAELEAAGFSDNPQFTCFVAEKNLEIIGMALVYFRFSTWVGKTVHLEDLIVKEKMRGKGVGMALYKRVMEYAKEESVKRVNWMVLGWNKDAIDFYEGTGATVMEEWWQVEMDQKALQNFLNI</sequence>
<dbReference type="PANTHER" id="PTHR10545">
    <property type="entry name" value="DIAMINE N-ACETYLTRANSFERASE"/>
    <property type="match status" value="1"/>
</dbReference>
<proteinExistence type="inferred from homology"/>
<name>A0A9X1JVY6_9FLAO</name>
<dbReference type="FunFam" id="3.40.630.30:FF:000064">
    <property type="entry name" value="GNAT family acetyltransferase"/>
    <property type="match status" value="1"/>
</dbReference>
<evidence type="ECO:0000256" key="3">
    <source>
        <dbReference type="ARBA" id="ARBA00023315"/>
    </source>
</evidence>